<proteinExistence type="inferred from homology"/>
<dbReference type="PANTHER" id="PTHR12994:SF17">
    <property type="entry name" value="LD30995P"/>
    <property type="match status" value="1"/>
</dbReference>
<sequence length="418" mass="46201">MSPRPPPQSCDTFVVLPDLTKGGHVVFGKNSDRPQHEVQEIIYRAAADHDAGSKVQCTYIEVDQVEHTHAVILSKPSWMWGAEMGANEHGVCVGNEAVQTKLLDDADQEERLLGMDMVRLALERSTSAANAVEVLAGLLESHGQGGACSEDEPDMYYHNSFIIADATEAWVLETAGQYWAAEHIKSGYRNISNALSIGTKIDRMSDGLPAVAQEKGFWDGSGDFDFSKAFGVSEDYAGGRKECGEKLLAKLTEGGDFSLTQMFEVLRDEESGISRGTDHKHPTAGSMVSVVSQGKGRPSCHWFTGTPDPCRSVFKPFIFTDNVKISPHIQSPHIPENQDPAKVVPRFASKVNRTHLLYRRQQQAMASGDSSIWGTLRQLEEKCVQETETVLESFDPERLSEMDDLLKDCIDSELKFYK</sequence>
<dbReference type="Gene3D" id="3.60.60.10">
    <property type="entry name" value="Penicillin V Acylase, Chain A"/>
    <property type="match status" value="1"/>
</dbReference>
<dbReference type="GO" id="GO:0016805">
    <property type="term" value="F:dipeptidase activity"/>
    <property type="evidence" value="ECO:0007669"/>
    <property type="project" value="InterPro"/>
</dbReference>
<comment type="similarity">
    <text evidence="1">Belongs to the peptidase C69 family. Secernin subfamily.</text>
</comment>
<name>A0A0P4VWG1_SCYOL</name>
<dbReference type="InterPro" id="IPR005322">
    <property type="entry name" value="Peptidase_C69"/>
</dbReference>
<organism evidence="2">
    <name type="scientific">Scylla olivacea</name>
    <name type="common">Orange mud crab</name>
    <name type="synonym">Cancer olivacea</name>
    <dbReference type="NCBI Taxonomy" id="85551"/>
    <lineage>
        <taxon>Eukaryota</taxon>
        <taxon>Metazoa</taxon>
        <taxon>Ecdysozoa</taxon>
        <taxon>Arthropoda</taxon>
        <taxon>Crustacea</taxon>
        <taxon>Multicrustacea</taxon>
        <taxon>Malacostraca</taxon>
        <taxon>Eumalacostraca</taxon>
        <taxon>Eucarida</taxon>
        <taxon>Decapoda</taxon>
        <taxon>Pleocyemata</taxon>
        <taxon>Brachyura</taxon>
        <taxon>Eubrachyura</taxon>
        <taxon>Portunoidea</taxon>
        <taxon>Portunidae</taxon>
        <taxon>Portuninae</taxon>
        <taxon>Scylla</taxon>
    </lineage>
</organism>
<dbReference type="FunFam" id="3.60.60.10:FF:000001">
    <property type="entry name" value="Secernin 1"/>
    <property type="match status" value="1"/>
</dbReference>
<dbReference type="Pfam" id="PF03577">
    <property type="entry name" value="Peptidase_C69"/>
    <property type="match status" value="1"/>
</dbReference>
<accession>A0A0P4VWG1</accession>
<reference evidence="2" key="1">
    <citation type="submission" date="2015-09" db="EMBL/GenBank/DDBJ databases">
        <title>Scylla olivacea transcriptome.</title>
        <authorList>
            <person name="Ikhwanuddin M."/>
        </authorList>
    </citation>
    <scope>NUCLEOTIDE SEQUENCE</scope>
</reference>
<evidence type="ECO:0000313" key="2">
    <source>
        <dbReference type="EMBL" id="JAI58131.1"/>
    </source>
</evidence>
<dbReference type="EMBL" id="GDRN01103149">
    <property type="protein sequence ID" value="JAI58131.1"/>
    <property type="molecule type" value="Transcribed_RNA"/>
</dbReference>
<dbReference type="AlphaFoldDB" id="A0A0P4VWG1"/>
<dbReference type="GO" id="GO:0006508">
    <property type="term" value="P:proteolysis"/>
    <property type="evidence" value="ECO:0007669"/>
    <property type="project" value="InterPro"/>
</dbReference>
<dbReference type="PANTHER" id="PTHR12994">
    <property type="entry name" value="SECERNIN"/>
    <property type="match status" value="1"/>
</dbReference>
<dbReference type="GO" id="GO:0070004">
    <property type="term" value="F:cysteine-type exopeptidase activity"/>
    <property type="evidence" value="ECO:0007669"/>
    <property type="project" value="InterPro"/>
</dbReference>
<protein>
    <recommendedName>
        <fullName evidence="3">Secernin-2</fullName>
    </recommendedName>
</protein>
<evidence type="ECO:0000256" key="1">
    <source>
        <dbReference type="ARBA" id="ARBA00005705"/>
    </source>
</evidence>
<evidence type="ECO:0008006" key="3">
    <source>
        <dbReference type="Google" id="ProtNLM"/>
    </source>
</evidence>